<feature type="domain" description="Rieske" evidence="7">
    <location>
        <begin position="10"/>
        <end position="106"/>
    </location>
</feature>
<keyword evidence="3" id="KW-0560">Oxidoreductase</keyword>
<dbReference type="InterPro" id="IPR036922">
    <property type="entry name" value="Rieske_2Fe-2S_sf"/>
</dbReference>
<evidence type="ECO:0000256" key="3">
    <source>
        <dbReference type="ARBA" id="ARBA00023002"/>
    </source>
</evidence>
<keyword evidence="2" id="KW-0479">Metal-binding</keyword>
<organism evidence="8 9">
    <name type="scientific">Chengkuizengella axinellae</name>
    <dbReference type="NCBI Taxonomy" id="3064388"/>
    <lineage>
        <taxon>Bacteria</taxon>
        <taxon>Bacillati</taxon>
        <taxon>Bacillota</taxon>
        <taxon>Bacilli</taxon>
        <taxon>Bacillales</taxon>
        <taxon>Paenibacillaceae</taxon>
        <taxon>Chengkuizengella</taxon>
    </lineage>
</organism>
<dbReference type="PANTHER" id="PTHR21496:SF23">
    <property type="entry name" value="3-PHENYLPROPIONATE_CINNAMIC ACID DIOXYGENASE FERREDOXIN SUBUNIT"/>
    <property type="match status" value="1"/>
</dbReference>
<dbReference type="PROSITE" id="PS51296">
    <property type="entry name" value="RIESKE"/>
    <property type="match status" value="1"/>
</dbReference>
<evidence type="ECO:0000256" key="1">
    <source>
        <dbReference type="ARBA" id="ARBA00022714"/>
    </source>
</evidence>
<dbReference type="CDD" id="cd03530">
    <property type="entry name" value="Rieske_NirD_small_Bacillus"/>
    <property type="match status" value="1"/>
</dbReference>
<evidence type="ECO:0000256" key="5">
    <source>
        <dbReference type="ARBA" id="ARBA00023014"/>
    </source>
</evidence>
<keyword evidence="1" id="KW-0001">2Fe-2S</keyword>
<accession>A0ABT9J0V1</accession>
<evidence type="ECO:0000313" key="9">
    <source>
        <dbReference type="Proteomes" id="UP001231941"/>
    </source>
</evidence>
<proteinExistence type="predicted"/>
<dbReference type="RefSeq" id="WP_305992350.1">
    <property type="nucleotide sequence ID" value="NZ_JAVAMP010000005.1"/>
</dbReference>
<dbReference type="SUPFAM" id="SSF50022">
    <property type="entry name" value="ISP domain"/>
    <property type="match status" value="1"/>
</dbReference>
<dbReference type="PANTHER" id="PTHR21496">
    <property type="entry name" value="FERREDOXIN-RELATED"/>
    <property type="match status" value="1"/>
</dbReference>
<evidence type="ECO:0000256" key="6">
    <source>
        <dbReference type="ARBA" id="ARBA00023063"/>
    </source>
</evidence>
<comment type="caution">
    <text evidence="8">The sequence shown here is derived from an EMBL/GenBank/DDBJ whole genome shotgun (WGS) entry which is preliminary data.</text>
</comment>
<dbReference type="InterPro" id="IPR012748">
    <property type="entry name" value="Rieske-like_NirD"/>
</dbReference>
<dbReference type="InterPro" id="IPR017941">
    <property type="entry name" value="Rieske_2Fe-2S"/>
</dbReference>
<dbReference type="Pfam" id="PF13806">
    <property type="entry name" value="Rieske_2"/>
    <property type="match status" value="1"/>
</dbReference>
<evidence type="ECO:0000313" key="8">
    <source>
        <dbReference type="EMBL" id="MDP5275042.1"/>
    </source>
</evidence>
<keyword evidence="6" id="KW-0534">Nitrate assimilation</keyword>
<protein>
    <submittedName>
        <fullName evidence="8">Nitrite reductase small subunit NirD</fullName>
    </submittedName>
</protein>
<dbReference type="Gene3D" id="2.102.10.10">
    <property type="entry name" value="Rieske [2Fe-2S] iron-sulphur domain"/>
    <property type="match status" value="1"/>
</dbReference>
<gene>
    <name evidence="8" type="primary">nirD</name>
    <name evidence="8" type="ORF">Q5Y73_13055</name>
</gene>
<dbReference type="NCBIfam" id="TIGR02378">
    <property type="entry name" value="nirD_assim_sml"/>
    <property type="match status" value="1"/>
</dbReference>
<keyword evidence="5" id="KW-0411">Iron-sulfur</keyword>
<name>A0ABT9J0V1_9BACL</name>
<dbReference type="Proteomes" id="UP001231941">
    <property type="component" value="Unassembled WGS sequence"/>
</dbReference>
<evidence type="ECO:0000256" key="2">
    <source>
        <dbReference type="ARBA" id="ARBA00022723"/>
    </source>
</evidence>
<reference evidence="8 9" key="1">
    <citation type="submission" date="2023-08" db="EMBL/GenBank/DDBJ databases">
        <authorList>
            <person name="Park J.-S."/>
        </authorList>
    </citation>
    <scope>NUCLEOTIDE SEQUENCE [LARGE SCALE GENOMIC DNA]</scope>
    <source>
        <strain evidence="8 9">2205SS18-9</strain>
    </source>
</reference>
<evidence type="ECO:0000256" key="4">
    <source>
        <dbReference type="ARBA" id="ARBA00023004"/>
    </source>
</evidence>
<sequence>MGNLKGDNSWVEVAKYDDLPVNSGKTVRFKDKELAVFRLTSGKILAIENRCPHKDGVLAEGIVSGEYVFCPLHDRKIDLTSGLVQLPDTGCVETFDVSVEDGKVYIALLEKSEIAAVK</sequence>
<keyword evidence="9" id="KW-1185">Reference proteome</keyword>
<evidence type="ECO:0000259" key="7">
    <source>
        <dbReference type="PROSITE" id="PS51296"/>
    </source>
</evidence>
<keyword evidence="4" id="KW-0408">Iron</keyword>
<dbReference type="EMBL" id="JAVAMP010000005">
    <property type="protein sequence ID" value="MDP5275042.1"/>
    <property type="molecule type" value="Genomic_DNA"/>
</dbReference>